<dbReference type="Gene3D" id="3.40.630.30">
    <property type="match status" value="1"/>
</dbReference>
<dbReference type="EMBL" id="BAABAT010000032">
    <property type="protein sequence ID" value="GAA4258753.1"/>
    <property type="molecule type" value="Genomic_DNA"/>
</dbReference>
<dbReference type="PROSITE" id="PS51186">
    <property type="entry name" value="GNAT"/>
    <property type="match status" value="1"/>
</dbReference>
<protein>
    <submittedName>
        <fullName evidence="2">GNAT family N-acetyltransferase</fullName>
    </submittedName>
</protein>
<dbReference type="Proteomes" id="UP001500620">
    <property type="component" value="Unassembled WGS sequence"/>
</dbReference>
<proteinExistence type="predicted"/>
<keyword evidence="3" id="KW-1185">Reference proteome</keyword>
<evidence type="ECO:0000259" key="1">
    <source>
        <dbReference type="PROSITE" id="PS51186"/>
    </source>
</evidence>
<evidence type="ECO:0000313" key="3">
    <source>
        <dbReference type="Proteomes" id="UP001500620"/>
    </source>
</evidence>
<gene>
    <name evidence="2" type="ORF">GCM10022255_080640</name>
</gene>
<accession>A0ABP8DLA8</accession>
<sequence length="264" mass="28662">MRLRHRRCRVMRMDAEEIIARYDREIRQQPQEGPGAIVEHEPGVVRVLSADDDWTGITWTDLTGLDPAAVIAAQVRRFAGAGLPWEWKLYSHDRPADLPARLLAAGFEPGPPEALLVAEVAALPQVPELPPGVHLVPVTSPHEAELLVRVHDEVFGGDHSAIGRAVLARPDTVRAVVAMAGDRPICAGRIEFHPGTAFASIWGGGTSEDWRGRGVFRAVVAHRAAQAAAAGYPYLQVDASDDSRPILKRLGFVELATTTPFVHA</sequence>
<organism evidence="2 3">
    <name type="scientific">Dactylosporangium darangshiense</name>
    <dbReference type="NCBI Taxonomy" id="579108"/>
    <lineage>
        <taxon>Bacteria</taxon>
        <taxon>Bacillati</taxon>
        <taxon>Actinomycetota</taxon>
        <taxon>Actinomycetes</taxon>
        <taxon>Micromonosporales</taxon>
        <taxon>Micromonosporaceae</taxon>
        <taxon>Dactylosporangium</taxon>
    </lineage>
</organism>
<dbReference type="InterPro" id="IPR000182">
    <property type="entry name" value="GNAT_dom"/>
</dbReference>
<comment type="caution">
    <text evidence="2">The sequence shown here is derived from an EMBL/GenBank/DDBJ whole genome shotgun (WGS) entry which is preliminary data.</text>
</comment>
<name>A0ABP8DLA8_9ACTN</name>
<dbReference type="InterPro" id="IPR016181">
    <property type="entry name" value="Acyl_CoA_acyltransferase"/>
</dbReference>
<reference evidence="3" key="1">
    <citation type="journal article" date="2019" name="Int. J. Syst. Evol. Microbiol.">
        <title>The Global Catalogue of Microorganisms (GCM) 10K type strain sequencing project: providing services to taxonomists for standard genome sequencing and annotation.</title>
        <authorList>
            <consortium name="The Broad Institute Genomics Platform"/>
            <consortium name="The Broad Institute Genome Sequencing Center for Infectious Disease"/>
            <person name="Wu L."/>
            <person name="Ma J."/>
        </authorList>
    </citation>
    <scope>NUCLEOTIDE SEQUENCE [LARGE SCALE GENOMIC DNA]</scope>
    <source>
        <strain evidence="3">JCM 17441</strain>
    </source>
</reference>
<evidence type="ECO:0000313" key="2">
    <source>
        <dbReference type="EMBL" id="GAA4258753.1"/>
    </source>
</evidence>
<dbReference type="SUPFAM" id="SSF55729">
    <property type="entry name" value="Acyl-CoA N-acyltransferases (Nat)"/>
    <property type="match status" value="1"/>
</dbReference>
<feature type="domain" description="N-acetyltransferase" evidence="1">
    <location>
        <begin position="133"/>
        <end position="264"/>
    </location>
</feature>